<keyword evidence="7" id="KW-0732">Signal</keyword>
<evidence type="ECO:0000256" key="2">
    <source>
        <dbReference type="ARBA" id="ARBA00006285"/>
    </source>
</evidence>
<dbReference type="InterPro" id="IPR025705">
    <property type="entry name" value="Beta_hexosaminidase_sua/sub"/>
</dbReference>
<dbReference type="Pfam" id="PF00728">
    <property type="entry name" value="Glyco_hydro_20"/>
    <property type="match status" value="1"/>
</dbReference>
<dbReference type="SUPFAM" id="SSF51445">
    <property type="entry name" value="(Trans)glycosidases"/>
    <property type="match status" value="1"/>
</dbReference>
<sequence>MKLAKILLLFIALAIIGCAEKENPSFTRDDLVLIPKPKSLKLNSGSFEVTKSTKIVIPQDSLASVSSILNDLFKKAAGFELETSADRNSENSIQLKINSEIAKEAYTLNVTSERVVLEANSKLGFVYGMETIRQLLPKEIESASKISNIGWYIPNVEISDAPQYSYRGNMLDVSRHFFRKEYIKKHIDRLAFLKLNTFHFHLVDDQGWRIEIKKYPKLTEVGAFRGDQEDRPWNARTKNDPDAKATFGGFYTQDDIKEIVAYAQEKGIRVIPEIEMPAHVMSAIASYPWLSCTGEPIAVPSGGIWPITDIYCAGKETTFEFLEDVLTEVMKLFPGEYIHVGGDEATKTNWKTCPDCQRRIKEEGLADEDELQSYFMKRIEKFLNENNRILIGWDEILEGGLPEEATVMSWRGFEGGWEASKQGHDVIMTPTDHLYFDYYQGSPDNEPVAFNAFTSLKRVYEFRPVLDSMSVAQKKHVLGGQANLWAEYVPTEEHSEYMLFPRLAALAEVVWSPEEQLNWDDFSVRIRKMMERFEVMGINYAKSAYAVQPESDIDLETREITIKLKSEFPNTEIRYALNEEQLTAESKVYTTEIKVNADTRLKAAVFKNGKVMGAVLDKTFEFHKAVAKPVSYKYPYNQSYASTGETALVNVLKGSKYFKDGRWQGWIGNPAIVTIDLEEATNVSEVIVGSLEEQGTGIYFPQQLKVEVSKDGNHFEEVASLKRDYQTNASAKIENFKMKFDTQENIQFVRVSIEPLAKTPNGGGAWLFLDEIQVK</sequence>
<dbReference type="InterPro" id="IPR017853">
    <property type="entry name" value="GH"/>
</dbReference>
<evidence type="ECO:0000256" key="3">
    <source>
        <dbReference type="ARBA" id="ARBA00012663"/>
    </source>
</evidence>
<evidence type="ECO:0000313" key="13">
    <source>
        <dbReference type="Proteomes" id="UP001139521"/>
    </source>
</evidence>
<dbReference type="Pfam" id="PF02838">
    <property type="entry name" value="Glyco_hydro_20b"/>
    <property type="match status" value="1"/>
</dbReference>
<comment type="catalytic activity">
    <reaction evidence="1">
        <text>Hydrolysis of terminal non-reducing N-acetyl-D-hexosamine residues in N-acetyl-beta-D-hexosaminides.</text>
        <dbReference type="EC" id="3.2.1.52"/>
    </reaction>
</comment>
<dbReference type="GO" id="GO:0005975">
    <property type="term" value="P:carbohydrate metabolic process"/>
    <property type="evidence" value="ECO:0007669"/>
    <property type="project" value="InterPro"/>
</dbReference>
<name>A0A9X2CLN4_9FLAO</name>
<feature type="chain" id="PRO_5040901431" description="beta-N-acetylhexosaminidase" evidence="7">
    <location>
        <begin position="22"/>
        <end position="775"/>
    </location>
</feature>
<dbReference type="InterPro" id="IPR029018">
    <property type="entry name" value="Hex-like_dom2"/>
</dbReference>
<evidence type="ECO:0000313" key="12">
    <source>
        <dbReference type="EMBL" id="MCL6218685.1"/>
    </source>
</evidence>
<dbReference type="InterPro" id="IPR015883">
    <property type="entry name" value="Glyco_hydro_20_cat"/>
</dbReference>
<dbReference type="Gene3D" id="2.60.120.260">
    <property type="entry name" value="Galactose-binding domain-like"/>
    <property type="match status" value="1"/>
</dbReference>
<dbReference type="PRINTS" id="PR00738">
    <property type="entry name" value="GLHYDRLASE20"/>
</dbReference>
<dbReference type="Gene3D" id="3.20.20.80">
    <property type="entry name" value="Glycosidases"/>
    <property type="match status" value="1"/>
</dbReference>
<comment type="similarity">
    <text evidence="2">Belongs to the glycosyl hydrolase 20 family.</text>
</comment>
<dbReference type="Proteomes" id="UP001139521">
    <property type="component" value="Unassembled WGS sequence"/>
</dbReference>
<dbReference type="AlphaFoldDB" id="A0A9X2CLN4"/>
<dbReference type="Gene3D" id="3.30.379.10">
    <property type="entry name" value="Chitobiase/beta-hexosaminidase domain 2-like"/>
    <property type="match status" value="1"/>
</dbReference>
<evidence type="ECO:0000259" key="11">
    <source>
        <dbReference type="Pfam" id="PF13290"/>
    </source>
</evidence>
<keyword evidence="13" id="KW-1185">Reference proteome</keyword>
<evidence type="ECO:0000256" key="1">
    <source>
        <dbReference type="ARBA" id="ARBA00001231"/>
    </source>
</evidence>
<dbReference type="InterPro" id="IPR000421">
    <property type="entry name" value="FA58C"/>
</dbReference>
<reference evidence="12" key="1">
    <citation type="submission" date="2022-01" db="EMBL/GenBank/DDBJ databases">
        <title>Genome sequencing of Zunongwangia sp. M21534 genome.</title>
        <authorList>
            <person name="Chen Y."/>
            <person name="Dong C."/>
            <person name="Shao Z."/>
        </authorList>
    </citation>
    <scope>NUCLEOTIDE SEQUENCE</scope>
    <source>
        <strain evidence="12">MCCC M21534</strain>
    </source>
</reference>
<dbReference type="SUPFAM" id="SSF55545">
    <property type="entry name" value="beta-N-acetylhexosaminidase-like domain"/>
    <property type="match status" value="1"/>
</dbReference>
<keyword evidence="4 12" id="KW-0378">Hydrolase</keyword>
<dbReference type="EC" id="3.2.1.52" evidence="3"/>
<feature type="domain" description="F5/8 type C" evidence="9">
    <location>
        <begin position="650"/>
        <end position="755"/>
    </location>
</feature>
<dbReference type="PROSITE" id="PS51257">
    <property type="entry name" value="PROKAR_LIPOPROTEIN"/>
    <property type="match status" value="1"/>
</dbReference>
<evidence type="ECO:0000256" key="7">
    <source>
        <dbReference type="SAM" id="SignalP"/>
    </source>
</evidence>
<gene>
    <name evidence="12" type="ORF">L1967_10285</name>
</gene>
<organism evidence="12 13">
    <name type="scientific">Zunongwangia pacifica</name>
    <dbReference type="NCBI Taxonomy" id="2911062"/>
    <lineage>
        <taxon>Bacteria</taxon>
        <taxon>Pseudomonadati</taxon>
        <taxon>Bacteroidota</taxon>
        <taxon>Flavobacteriia</taxon>
        <taxon>Flavobacteriales</taxon>
        <taxon>Flavobacteriaceae</taxon>
        <taxon>Zunongwangia</taxon>
    </lineage>
</organism>
<dbReference type="RefSeq" id="WP_249601541.1">
    <property type="nucleotide sequence ID" value="NZ_JAKHSK010000012.1"/>
</dbReference>
<dbReference type="PANTHER" id="PTHR22600:SF57">
    <property type="entry name" value="BETA-N-ACETYLHEXOSAMINIDASE"/>
    <property type="match status" value="1"/>
</dbReference>
<dbReference type="SUPFAM" id="SSF49785">
    <property type="entry name" value="Galactose-binding domain-like"/>
    <property type="match status" value="1"/>
</dbReference>
<proteinExistence type="inferred from homology"/>
<feature type="domain" description="Glycoside hydrolase family 20 catalytic" evidence="8">
    <location>
        <begin position="164"/>
        <end position="513"/>
    </location>
</feature>
<dbReference type="Pfam" id="PF13290">
    <property type="entry name" value="CHB_HEX_C_1"/>
    <property type="match status" value="1"/>
</dbReference>
<dbReference type="Pfam" id="PF00754">
    <property type="entry name" value="F5_F8_type_C"/>
    <property type="match status" value="1"/>
</dbReference>
<dbReference type="InterPro" id="IPR059177">
    <property type="entry name" value="GH29D-like_dom"/>
</dbReference>
<feature type="signal peptide" evidence="7">
    <location>
        <begin position="1"/>
        <end position="21"/>
    </location>
</feature>
<dbReference type="EMBL" id="JAKHSK010000012">
    <property type="protein sequence ID" value="MCL6218685.1"/>
    <property type="molecule type" value="Genomic_DNA"/>
</dbReference>
<dbReference type="InterPro" id="IPR008979">
    <property type="entry name" value="Galactose-bd-like_sf"/>
</dbReference>
<comment type="caution">
    <text evidence="12">The sequence shown here is derived from an EMBL/GenBank/DDBJ whole genome shotgun (WGS) entry which is preliminary data.</text>
</comment>
<feature type="active site" description="Proton donor" evidence="6">
    <location>
        <position position="344"/>
    </location>
</feature>
<evidence type="ECO:0000256" key="6">
    <source>
        <dbReference type="PIRSR" id="PIRSR625705-1"/>
    </source>
</evidence>
<evidence type="ECO:0000259" key="10">
    <source>
        <dbReference type="Pfam" id="PF02838"/>
    </source>
</evidence>
<dbReference type="GO" id="GO:0016020">
    <property type="term" value="C:membrane"/>
    <property type="evidence" value="ECO:0007669"/>
    <property type="project" value="TreeGrafter"/>
</dbReference>
<keyword evidence="5" id="KW-0326">Glycosidase</keyword>
<accession>A0A9X2CLN4</accession>
<dbReference type="PANTHER" id="PTHR22600">
    <property type="entry name" value="BETA-HEXOSAMINIDASE"/>
    <property type="match status" value="1"/>
</dbReference>
<dbReference type="CDD" id="cd06563">
    <property type="entry name" value="GH20_chitobiase-like"/>
    <property type="match status" value="1"/>
</dbReference>
<evidence type="ECO:0000256" key="4">
    <source>
        <dbReference type="ARBA" id="ARBA00022801"/>
    </source>
</evidence>
<evidence type="ECO:0000256" key="5">
    <source>
        <dbReference type="ARBA" id="ARBA00023295"/>
    </source>
</evidence>
<protein>
    <recommendedName>
        <fullName evidence="3">beta-N-acetylhexosaminidase</fullName>
        <ecNumber evidence="3">3.2.1.52</ecNumber>
    </recommendedName>
</protein>
<evidence type="ECO:0000259" key="9">
    <source>
        <dbReference type="Pfam" id="PF00754"/>
    </source>
</evidence>
<feature type="domain" description="Beta-hexosaminidase bacterial type N-terminal" evidence="10">
    <location>
        <begin position="33"/>
        <end position="161"/>
    </location>
</feature>
<evidence type="ECO:0000259" key="8">
    <source>
        <dbReference type="Pfam" id="PF00728"/>
    </source>
</evidence>
<dbReference type="InterPro" id="IPR015882">
    <property type="entry name" value="HEX_bac_N"/>
</dbReference>
<feature type="domain" description="GH29D-like beta-sandwich" evidence="11">
    <location>
        <begin position="559"/>
        <end position="615"/>
    </location>
</feature>
<dbReference type="GO" id="GO:0004563">
    <property type="term" value="F:beta-N-acetylhexosaminidase activity"/>
    <property type="evidence" value="ECO:0007669"/>
    <property type="project" value="UniProtKB-EC"/>
</dbReference>
<dbReference type="GO" id="GO:0030203">
    <property type="term" value="P:glycosaminoglycan metabolic process"/>
    <property type="evidence" value="ECO:0007669"/>
    <property type="project" value="TreeGrafter"/>
</dbReference>